<accession>A0A6C0KUH8</accession>
<evidence type="ECO:0000256" key="3">
    <source>
        <dbReference type="ARBA" id="ARBA00022840"/>
    </source>
</evidence>
<dbReference type="PROSITE" id="PS51206">
    <property type="entry name" value="SF3_HELICASE_1"/>
    <property type="match status" value="1"/>
</dbReference>
<proteinExistence type="predicted"/>
<dbReference type="Gene3D" id="3.40.50.300">
    <property type="entry name" value="P-loop containing nucleotide triphosphate hydrolases"/>
    <property type="match status" value="1"/>
</dbReference>
<reference evidence="5" key="1">
    <citation type="journal article" date="2020" name="Nature">
        <title>Giant virus diversity and host interactions through global metagenomics.</title>
        <authorList>
            <person name="Schulz F."/>
            <person name="Roux S."/>
            <person name="Paez-Espino D."/>
            <person name="Jungbluth S."/>
            <person name="Walsh D.A."/>
            <person name="Denef V.J."/>
            <person name="McMahon K.D."/>
            <person name="Konstantinidis K.T."/>
            <person name="Eloe-Fadrosh E.A."/>
            <person name="Kyrpides N.C."/>
            <person name="Woyke T."/>
        </authorList>
    </citation>
    <scope>NUCLEOTIDE SEQUENCE</scope>
    <source>
        <strain evidence="5">GVMAG-S-3300013094-109</strain>
    </source>
</reference>
<dbReference type="NCBIfam" id="TIGR01613">
    <property type="entry name" value="primase_Cterm"/>
    <property type="match status" value="1"/>
</dbReference>
<keyword evidence="2" id="KW-0378">Hydrolase</keyword>
<dbReference type="PANTHER" id="PTHR35372">
    <property type="entry name" value="ATP BINDING PROTEIN-RELATED"/>
    <property type="match status" value="1"/>
</dbReference>
<dbReference type="SUPFAM" id="SSF52540">
    <property type="entry name" value="P-loop containing nucleoside triphosphate hydrolases"/>
    <property type="match status" value="1"/>
</dbReference>
<dbReference type="AlphaFoldDB" id="A0A6C0KUH8"/>
<dbReference type="Pfam" id="PF23162">
    <property type="entry name" value="AEP_C962R"/>
    <property type="match status" value="1"/>
</dbReference>
<organism evidence="5">
    <name type="scientific">viral metagenome</name>
    <dbReference type="NCBI Taxonomy" id="1070528"/>
    <lineage>
        <taxon>unclassified sequences</taxon>
        <taxon>metagenomes</taxon>
        <taxon>organismal metagenomes</taxon>
    </lineage>
</organism>
<evidence type="ECO:0000256" key="2">
    <source>
        <dbReference type="ARBA" id="ARBA00022801"/>
    </source>
</evidence>
<keyword evidence="1" id="KW-0547">Nucleotide-binding</keyword>
<evidence type="ECO:0000256" key="1">
    <source>
        <dbReference type="ARBA" id="ARBA00022741"/>
    </source>
</evidence>
<dbReference type="Pfam" id="PF08706">
    <property type="entry name" value="D5_N"/>
    <property type="match status" value="1"/>
</dbReference>
<dbReference type="InterPro" id="IPR056443">
    <property type="entry name" value="AEP_C962R"/>
</dbReference>
<keyword evidence="3" id="KW-0067">ATP-binding</keyword>
<dbReference type="PANTHER" id="PTHR35372:SF2">
    <property type="entry name" value="SF3 HELICASE DOMAIN-CONTAINING PROTEIN"/>
    <property type="match status" value="1"/>
</dbReference>
<feature type="domain" description="SF3 helicase" evidence="4">
    <location>
        <begin position="631"/>
        <end position="794"/>
    </location>
</feature>
<evidence type="ECO:0000313" key="5">
    <source>
        <dbReference type="EMBL" id="QHU21615.1"/>
    </source>
</evidence>
<dbReference type="GO" id="GO:0005524">
    <property type="term" value="F:ATP binding"/>
    <property type="evidence" value="ECO:0007669"/>
    <property type="project" value="UniProtKB-KW"/>
</dbReference>
<protein>
    <recommendedName>
        <fullName evidence="4">SF3 helicase domain-containing protein</fullName>
    </recommendedName>
</protein>
<name>A0A6C0KUH8_9ZZZZ</name>
<dbReference type="InterPro" id="IPR006500">
    <property type="entry name" value="Helicase_put_C_phage/plasmid"/>
</dbReference>
<dbReference type="InterPro" id="IPR027417">
    <property type="entry name" value="P-loop_NTPase"/>
</dbReference>
<sequence>MKSHKFKDLNEFLSKHSSKNTEGGEITHTRIGSKELTVYGGSYCIPTEDRDEFYDLYYRSVFLKKRVEYLTEKQLSDNGPIAIDFDFRYNHDVETRKHTKEHIQDILALIYLEIIKEFFLFEESKPFSVYVFEKPDVNRLADGSLTKDGIHMIIGIKMDHIMQIMLRDKVLQKIPEICDLPLINTWDSVLDEGISKGTTNWQLYGSRKPGNAAYELTQHYEITYDSSDGEFMMVEKKISEFDLEKDFKKLSVQYADHPGFEINPKIENEYNARKNGSKSNAVKLKKSKSKTKIRLLCENEEDEQDDSVAIEDIVDSATLNKAVAIMLNEFGTSEYELKEIHEYTQILPEKYYEPGSHLLNTQVAFALKHTDDRLFLSWVKLRSKASDFDYNSIPDLLNRWKKHFKERKNGITKKSIIYWAKQDAFNEYEKVRENTVSHFINESLNSPTEFDFGIVLYHMFKDKYVCSSITNKTWYEFKKHRWVPDLGQSLRMAISVEMYLEYSKKISILVEELQLYTNDSEDYNSINKRIQNITLIAQKLKRTTDKNNIMREAAEIFYDKMFVSNMDTNKYLMCFNNGVIDFENKTFRDGYPQDYITKSTNIDYVPYDEEKYSEEISYVDNFMNQLFPVKTLNKYMWEHLASTLIGENLNQTFNIYRGSGSNGKSLLADLMSQTLGEYKGTVPITLVTDKRNSIGGTSSEIMQLKGIRYAVMQEPSKGAKINDGVMKELTGGDPIQGRALYCDMETFTLQCSLVVCTNVLFEVESNDDGVWRRIRLVDFMSKFVDPGTPDDPDNPYQFPKDKNLKDKLLKYVKIFASKLVKIAFETNGHVEDCDIVMASSNKYRQGQDHISAFVSEMVRKCEGKTVKMKELTQQFNVWFQEQQGSRKIPKGVEVCEYMDKKFGPRKKTGWKNVEIIYPDKEDEIEEVS</sequence>
<dbReference type="InterPro" id="IPR051620">
    <property type="entry name" value="ORF904-like_C"/>
</dbReference>
<dbReference type="EMBL" id="MN740990">
    <property type="protein sequence ID" value="QHU21615.1"/>
    <property type="molecule type" value="Genomic_DNA"/>
</dbReference>
<dbReference type="SMART" id="SM00885">
    <property type="entry name" value="D5_N"/>
    <property type="match status" value="1"/>
</dbReference>
<dbReference type="InterPro" id="IPR014818">
    <property type="entry name" value="Phage/plasmid_primase_P4_C"/>
</dbReference>
<dbReference type="GO" id="GO:0016787">
    <property type="term" value="F:hydrolase activity"/>
    <property type="evidence" value="ECO:0007669"/>
    <property type="project" value="UniProtKB-KW"/>
</dbReference>
<evidence type="ECO:0000259" key="4">
    <source>
        <dbReference type="PROSITE" id="PS51206"/>
    </source>
</evidence>
<dbReference type="InterPro" id="IPR014015">
    <property type="entry name" value="Helicase_SF3_DNA-vir"/>
</dbReference>